<accession>A0A9D9I065</accession>
<organism evidence="1 2">
    <name type="scientific">Candidatus Scybalomonas excrementavium</name>
    <dbReference type="NCBI Taxonomy" id="2840943"/>
    <lineage>
        <taxon>Bacteria</taxon>
        <taxon>Bacillati</taxon>
        <taxon>Bacillota</taxon>
        <taxon>Clostridia</taxon>
        <taxon>Lachnospirales</taxon>
        <taxon>Lachnospiraceae</taxon>
        <taxon>Lachnospiraceae incertae sedis</taxon>
        <taxon>Candidatus Scybalomonas</taxon>
    </lineage>
</organism>
<dbReference type="EMBL" id="JADIML010000174">
    <property type="protein sequence ID" value="MBO8463551.1"/>
    <property type="molecule type" value="Genomic_DNA"/>
</dbReference>
<comment type="caution">
    <text evidence="1">The sequence shown here is derived from an EMBL/GenBank/DDBJ whole genome shotgun (WGS) entry which is preliminary data.</text>
</comment>
<dbReference type="Proteomes" id="UP000823618">
    <property type="component" value="Unassembled WGS sequence"/>
</dbReference>
<reference evidence="1" key="1">
    <citation type="submission" date="2020-10" db="EMBL/GenBank/DDBJ databases">
        <authorList>
            <person name="Gilroy R."/>
        </authorList>
    </citation>
    <scope>NUCLEOTIDE SEQUENCE</scope>
    <source>
        <strain evidence="1">E3-2379</strain>
    </source>
</reference>
<evidence type="ECO:0000313" key="2">
    <source>
        <dbReference type="Proteomes" id="UP000823618"/>
    </source>
</evidence>
<proteinExistence type="predicted"/>
<reference evidence="1" key="2">
    <citation type="journal article" date="2021" name="PeerJ">
        <title>Extensive microbial diversity within the chicken gut microbiome revealed by metagenomics and culture.</title>
        <authorList>
            <person name="Gilroy R."/>
            <person name="Ravi A."/>
            <person name="Getino M."/>
            <person name="Pursley I."/>
            <person name="Horton D.L."/>
            <person name="Alikhan N.F."/>
            <person name="Baker D."/>
            <person name="Gharbi K."/>
            <person name="Hall N."/>
            <person name="Watson M."/>
            <person name="Adriaenssens E.M."/>
            <person name="Foster-Nyarko E."/>
            <person name="Jarju S."/>
            <person name="Secka A."/>
            <person name="Antonio M."/>
            <person name="Oren A."/>
            <person name="Chaudhuri R.R."/>
            <person name="La Ragione R."/>
            <person name="Hildebrand F."/>
            <person name="Pallen M.J."/>
        </authorList>
    </citation>
    <scope>NUCLEOTIDE SEQUENCE</scope>
    <source>
        <strain evidence="1">E3-2379</strain>
    </source>
</reference>
<protein>
    <submittedName>
        <fullName evidence="1">Uncharacterized protein</fullName>
    </submittedName>
</protein>
<gene>
    <name evidence="1" type="ORF">IAC13_06425</name>
</gene>
<dbReference type="AlphaFoldDB" id="A0A9D9I065"/>
<name>A0A9D9I065_9FIRM</name>
<evidence type="ECO:0000313" key="1">
    <source>
        <dbReference type="EMBL" id="MBO8463551.1"/>
    </source>
</evidence>
<sequence>MLAAHEMGSGTCWIGFEEYMRNTKEVPSPKRKNRLFLRNLYKDKEDILFMTKTS</sequence>